<dbReference type="InterPro" id="IPR046003">
    <property type="entry name" value="DUF5959"/>
</dbReference>
<evidence type="ECO:0000313" key="2">
    <source>
        <dbReference type="Proteomes" id="UP000627838"/>
    </source>
</evidence>
<keyword evidence="2" id="KW-1185">Reference proteome</keyword>
<dbReference type="Pfam" id="PF19384">
    <property type="entry name" value="DUF5959"/>
    <property type="match status" value="1"/>
</dbReference>
<dbReference type="RefSeq" id="WP_192760061.1">
    <property type="nucleotide sequence ID" value="NZ_JADBDZ010000001.1"/>
</dbReference>
<reference evidence="1 2" key="1">
    <citation type="submission" date="2020-10" db="EMBL/GenBank/DDBJ databases">
        <title>Sequencing the genomes of 1000 actinobacteria strains.</title>
        <authorList>
            <person name="Klenk H.-P."/>
        </authorList>
    </citation>
    <scope>NUCLEOTIDE SEQUENCE [LARGE SCALE GENOMIC DNA]</scope>
    <source>
        <strain evidence="1 2">DSM 46744</strain>
    </source>
</reference>
<dbReference type="EMBL" id="JADBDZ010000001">
    <property type="protein sequence ID" value="MBE1533520.1"/>
    <property type="molecule type" value="Genomic_DNA"/>
</dbReference>
<gene>
    <name evidence="1" type="ORF">H4W34_003353</name>
</gene>
<evidence type="ECO:0000313" key="1">
    <source>
        <dbReference type="EMBL" id="MBE1533520.1"/>
    </source>
</evidence>
<dbReference type="Proteomes" id="UP000627838">
    <property type="component" value="Unassembled WGS sequence"/>
</dbReference>
<proteinExistence type="predicted"/>
<protein>
    <submittedName>
        <fullName evidence="1">Uncharacterized protein</fullName>
    </submittedName>
</protein>
<name>A0ABR9JTT1_9ACTN</name>
<organism evidence="1 2">
    <name type="scientific">Actinomadura algeriensis</name>
    <dbReference type="NCBI Taxonomy" id="1679523"/>
    <lineage>
        <taxon>Bacteria</taxon>
        <taxon>Bacillati</taxon>
        <taxon>Actinomycetota</taxon>
        <taxon>Actinomycetes</taxon>
        <taxon>Streptosporangiales</taxon>
        <taxon>Thermomonosporaceae</taxon>
        <taxon>Actinomadura</taxon>
    </lineage>
</organism>
<accession>A0ABR9JTT1</accession>
<comment type="caution">
    <text evidence="1">The sequence shown here is derived from an EMBL/GenBank/DDBJ whole genome shotgun (WGS) entry which is preliminary data.</text>
</comment>
<sequence length="134" mass="15191">MTDRDMPDLIHLVGENGNSLVHRFTGRDDAGLVGEIEVRSPFVNGRTRSFVSPEDLDEWEVVLDDLDRGDNTAWREGKRTREIWLELDDSDRVCATVVDDQASLVTVELTIDVPDGLLDDHYERLQRVREAIGA</sequence>